<feature type="domain" description="PNPLA" evidence="8">
    <location>
        <begin position="52"/>
        <end position="244"/>
    </location>
</feature>
<dbReference type="InterPro" id="IPR016035">
    <property type="entry name" value="Acyl_Trfase/lysoPLipase"/>
</dbReference>
<keyword evidence="2 6" id="KW-0378">Hydrolase</keyword>
<evidence type="ECO:0000256" key="2">
    <source>
        <dbReference type="ARBA" id="ARBA00022801"/>
    </source>
</evidence>
<evidence type="ECO:0000313" key="9">
    <source>
        <dbReference type="EMBL" id="MFC0049190.1"/>
    </source>
</evidence>
<evidence type="ECO:0000256" key="5">
    <source>
        <dbReference type="ARBA" id="ARBA00023136"/>
    </source>
</evidence>
<keyword evidence="4 6" id="KW-0443">Lipid metabolism</keyword>
<dbReference type="InterPro" id="IPR000184">
    <property type="entry name" value="Bac_surfAg_D15"/>
</dbReference>
<keyword evidence="3 6" id="KW-0442">Lipid degradation</keyword>
<gene>
    <name evidence="9" type="ORF">ACFFJP_12915</name>
</gene>
<dbReference type="SUPFAM" id="SSF52151">
    <property type="entry name" value="FabD/lysophospholipase-like"/>
    <property type="match status" value="1"/>
</dbReference>
<keyword evidence="7" id="KW-0732">Signal</keyword>
<dbReference type="InterPro" id="IPR002641">
    <property type="entry name" value="PNPLA_dom"/>
</dbReference>
<evidence type="ECO:0000256" key="6">
    <source>
        <dbReference type="PROSITE-ProRule" id="PRU01161"/>
    </source>
</evidence>
<dbReference type="PANTHER" id="PTHR14226">
    <property type="entry name" value="NEUROPATHY TARGET ESTERASE/SWISS CHEESE D.MELANOGASTER"/>
    <property type="match status" value="1"/>
</dbReference>
<comment type="caution">
    <text evidence="9">The sequence shown here is derived from an EMBL/GenBank/DDBJ whole genome shotgun (WGS) entry which is preliminary data.</text>
</comment>
<dbReference type="Proteomes" id="UP001589813">
    <property type="component" value="Unassembled WGS sequence"/>
</dbReference>
<feature type="short sequence motif" description="GXSXG" evidence="6">
    <location>
        <begin position="83"/>
        <end position="87"/>
    </location>
</feature>
<feature type="active site" description="Nucleophile" evidence="6">
    <location>
        <position position="85"/>
    </location>
</feature>
<keyword evidence="5" id="KW-0472">Membrane</keyword>
<evidence type="ECO:0000256" key="4">
    <source>
        <dbReference type="ARBA" id="ARBA00023098"/>
    </source>
</evidence>
<dbReference type="Pfam" id="PF01103">
    <property type="entry name" value="Omp85"/>
    <property type="match status" value="1"/>
</dbReference>
<sequence>MIVARWVMLGMMLLTHQVAVAEQSAKHSAEQAAKQPADSPCARVQHRPCVALVLGGGGARGGAHLAVLRQLEAQQIPVDLIVGTSIGAFVGGLYAQGKTPAEIEKLLLELPWSDGFRDRVERDEVPARRKDQRDQFPINLDLGVGPEGLRVPKGVLHGQAMAGLLQRAYGLVPELSSFDQLAVPFRAVATDLTNREAVVLSHGNLLHAVQASMSIPGVVRPMMWQNHLLVDGGVANNLPISVAKALGAEHVIAVSIDSPLLAGNELNSAMAITEQLTNFLVAEAVSRQLALLGPADVLIQPQLKTVGTLDFDKMPQAIAAGQVAVTAARTALGRLSQPALYAAWQQQRVTKPQQIELTGVALENHTSLDDQLLLQRLNLPLQQPVSLLTVQQGVRRIYGLDMLERVSSTLQQDAEGKQRLLLKAEAKSWGPAYLNFRFALEDDFENTHNYQLAASHLWTGLSAYGAELENVVALGTDKQLASTLYWPLGLSGFYGELKVDQSRTVFSLEDDAGRSGGELNQRELALRAALGWEPVDPLQISFGLQRRDGRFRLPAILAQQLPFDRLPYLRRGTNMQMSYDTLDSRSFPSRGVRVDANWQQLNDDYLSVRSQSQSYGLQAQAARQWQSHILRGRLRFDRVDGPNNLVELDQFSLGGLLNLSGYPKNFLFGSEIQFASLVYQYQWPESRLSLFKAPFYLGTSLERGLVRQSRFSAVRDVQVDDWIWAGSIFAGWDSPFGPLYLGYGQADSTAADQPYRFYLSLGQTF</sequence>
<organism evidence="9 10">
    <name type="scientific">Rheinheimera tilapiae</name>
    <dbReference type="NCBI Taxonomy" id="875043"/>
    <lineage>
        <taxon>Bacteria</taxon>
        <taxon>Pseudomonadati</taxon>
        <taxon>Pseudomonadota</taxon>
        <taxon>Gammaproteobacteria</taxon>
        <taxon>Chromatiales</taxon>
        <taxon>Chromatiaceae</taxon>
        <taxon>Rheinheimera</taxon>
    </lineage>
</organism>
<reference evidence="9 10" key="1">
    <citation type="submission" date="2024-09" db="EMBL/GenBank/DDBJ databases">
        <authorList>
            <person name="Sun Q."/>
            <person name="Mori K."/>
        </authorList>
    </citation>
    <scope>NUCLEOTIDE SEQUENCE [LARGE SCALE GENOMIC DNA]</scope>
    <source>
        <strain evidence="9 10">KCTC 23315</strain>
    </source>
</reference>
<evidence type="ECO:0000313" key="10">
    <source>
        <dbReference type="Proteomes" id="UP001589813"/>
    </source>
</evidence>
<feature type="chain" id="PRO_5045297035" evidence="7">
    <location>
        <begin position="22"/>
        <end position="765"/>
    </location>
</feature>
<name>A0ABV6BE87_9GAMM</name>
<proteinExistence type="predicted"/>
<feature type="signal peptide" evidence="7">
    <location>
        <begin position="1"/>
        <end position="21"/>
    </location>
</feature>
<evidence type="ECO:0000256" key="3">
    <source>
        <dbReference type="ARBA" id="ARBA00022963"/>
    </source>
</evidence>
<feature type="short sequence motif" description="DGA/G" evidence="6">
    <location>
        <begin position="231"/>
        <end position="233"/>
    </location>
</feature>
<feature type="active site" description="Proton acceptor" evidence="6">
    <location>
        <position position="231"/>
    </location>
</feature>
<accession>A0ABV6BE87</accession>
<comment type="subcellular location">
    <subcellularLocation>
        <location evidence="1">Membrane</location>
    </subcellularLocation>
</comment>
<dbReference type="Gene3D" id="2.40.160.50">
    <property type="entry name" value="membrane protein fhac: a member of the omp85/tpsb transporter family"/>
    <property type="match status" value="1"/>
</dbReference>
<keyword evidence="10" id="KW-1185">Reference proteome</keyword>
<dbReference type="Gene3D" id="3.40.1090.10">
    <property type="entry name" value="Cytosolic phospholipase A2 catalytic domain"/>
    <property type="match status" value="2"/>
</dbReference>
<protein>
    <submittedName>
        <fullName evidence="9">Patatin-like phospholipase family protein</fullName>
    </submittedName>
</protein>
<dbReference type="Pfam" id="PF01734">
    <property type="entry name" value="Patatin"/>
    <property type="match status" value="1"/>
</dbReference>
<dbReference type="PROSITE" id="PS51635">
    <property type="entry name" value="PNPLA"/>
    <property type="match status" value="1"/>
</dbReference>
<dbReference type="InterPro" id="IPR050301">
    <property type="entry name" value="NTE"/>
</dbReference>
<dbReference type="EMBL" id="JBHLXP010000003">
    <property type="protein sequence ID" value="MFC0049190.1"/>
    <property type="molecule type" value="Genomic_DNA"/>
</dbReference>
<feature type="short sequence motif" description="GXGXXG" evidence="6">
    <location>
        <begin position="56"/>
        <end position="61"/>
    </location>
</feature>
<dbReference type="RefSeq" id="WP_377244584.1">
    <property type="nucleotide sequence ID" value="NZ_JBHLXP010000003.1"/>
</dbReference>
<evidence type="ECO:0000256" key="1">
    <source>
        <dbReference type="ARBA" id="ARBA00004370"/>
    </source>
</evidence>
<evidence type="ECO:0000259" key="8">
    <source>
        <dbReference type="PROSITE" id="PS51635"/>
    </source>
</evidence>
<dbReference type="PANTHER" id="PTHR14226:SF29">
    <property type="entry name" value="NEUROPATHY TARGET ESTERASE SWS"/>
    <property type="match status" value="1"/>
</dbReference>
<evidence type="ECO:0000256" key="7">
    <source>
        <dbReference type="SAM" id="SignalP"/>
    </source>
</evidence>